<organism evidence="2">
    <name type="scientific">marine sediment metagenome</name>
    <dbReference type="NCBI Taxonomy" id="412755"/>
    <lineage>
        <taxon>unclassified sequences</taxon>
        <taxon>metagenomes</taxon>
        <taxon>ecological metagenomes</taxon>
    </lineage>
</organism>
<gene>
    <name evidence="2" type="ORF">S06H3_13002</name>
</gene>
<keyword evidence="1" id="KW-0812">Transmembrane</keyword>
<dbReference type="EMBL" id="BARV01006349">
    <property type="protein sequence ID" value="GAI11613.1"/>
    <property type="molecule type" value="Genomic_DNA"/>
</dbReference>
<keyword evidence="1" id="KW-0472">Membrane</keyword>
<comment type="caution">
    <text evidence="2">The sequence shown here is derived from an EMBL/GenBank/DDBJ whole genome shotgun (WGS) entry which is preliminary data.</text>
</comment>
<keyword evidence="1" id="KW-1133">Transmembrane helix</keyword>
<feature type="transmembrane region" description="Helical" evidence="1">
    <location>
        <begin position="64"/>
        <end position="86"/>
    </location>
</feature>
<accession>X1KY16</accession>
<name>X1KY16_9ZZZZ</name>
<dbReference type="AlphaFoldDB" id="X1KY16"/>
<sequence length="87" mass="9672">MNVPSGDYLILMGMGGLFIFLGLVSVIWGKTEEKRYYDSLSTRTDVREFLEHEPEHPQPGALKIGGWIAIAVGLLMVAMGSAFWLWG</sequence>
<evidence type="ECO:0000256" key="1">
    <source>
        <dbReference type="SAM" id="Phobius"/>
    </source>
</evidence>
<evidence type="ECO:0000313" key="2">
    <source>
        <dbReference type="EMBL" id="GAI11613.1"/>
    </source>
</evidence>
<reference evidence="2" key="1">
    <citation type="journal article" date="2014" name="Front. Microbiol.">
        <title>High frequency of phylogenetically diverse reductive dehalogenase-homologous genes in deep subseafloor sedimentary metagenomes.</title>
        <authorList>
            <person name="Kawai M."/>
            <person name="Futagami T."/>
            <person name="Toyoda A."/>
            <person name="Takaki Y."/>
            <person name="Nishi S."/>
            <person name="Hori S."/>
            <person name="Arai W."/>
            <person name="Tsubouchi T."/>
            <person name="Morono Y."/>
            <person name="Uchiyama I."/>
            <person name="Ito T."/>
            <person name="Fujiyama A."/>
            <person name="Inagaki F."/>
            <person name="Takami H."/>
        </authorList>
    </citation>
    <scope>NUCLEOTIDE SEQUENCE</scope>
    <source>
        <strain evidence="2">Expedition CK06-06</strain>
    </source>
</reference>
<proteinExistence type="predicted"/>
<feature type="transmembrane region" description="Helical" evidence="1">
    <location>
        <begin position="6"/>
        <end position="28"/>
    </location>
</feature>
<protein>
    <submittedName>
        <fullName evidence="2">Uncharacterized protein</fullName>
    </submittedName>
</protein>